<protein>
    <submittedName>
        <fullName evidence="1">Uncharacterized protein</fullName>
    </submittedName>
</protein>
<sequence length="97" mass="10686">MSSVTDSDRLVSWGVLPLGLHDFLWFFFRGRLCTVCVLSNSSDATSRADLGCATHCARVCVCARAHVCVCSNYLFLKSYSRPTSDPFLTGQDVSILM</sequence>
<accession>A0A0E9WQ23</accession>
<organism evidence="1">
    <name type="scientific">Anguilla anguilla</name>
    <name type="common">European freshwater eel</name>
    <name type="synonym">Muraena anguilla</name>
    <dbReference type="NCBI Taxonomy" id="7936"/>
    <lineage>
        <taxon>Eukaryota</taxon>
        <taxon>Metazoa</taxon>
        <taxon>Chordata</taxon>
        <taxon>Craniata</taxon>
        <taxon>Vertebrata</taxon>
        <taxon>Euteleostomi</taxon>
        <taxon>Actinopterygii</taxon>
        <taxon>Neopterygii</taxon>
        <taxon>Teleostei</taxon>
        <taxon>Anguilliformes</taxon>
        <taxon>Anguillidae</taxon>
        <taxon>Anguilla</taxon>
    </lineage>
</organism>
<dbReference type="EMBL" id="GBXM01017014">
    <property type="protein sequence ID" value="JAH91563.1"/>
    <property type="molecule type" value="Transcribed_RNA"/>
</dbReference>
<proteinExistence type="predicted"/>
<reference evidence="1" key="2">
    <citation type="journal article" date="2015" name="Fish Shellfish Immunol.">
        <title>Early steps in the European eel (Anguilla anguilla)-Vibrio vulnificus interaction in the gills: Role of the RtxA13 toxin.</title>
        <authorList>
            <person name="Callol A."/>
            <person name="Pajuelo D."/>
            <person name="Ebbesson L."/>
            <person name="Teles M."/>
            <person name="MacKenzie S."/>
            <person name="Amaro C."/>
        </authorList>
    </citation>
    <scope>NUCLEOTIDE SEQUENCE</scope>
</reference>
<evidence type="ECO:0000313" key="1">
    <source>
        <dbReference type="EMBL" id="JAH91563.1"/>
    </source>
</evidence>
<name>A0A0E9WQ23_ANGAN</name>
<dbReference type="AlphaFoldDB" id="A0A0E9WQ23"/>
<reference evidence="1" key="1">
    <citation type="submission" date="2014-11" db="EMBL/GenBank/DDBJ databases">
        <authorList>
            <person name="Amaro Gonzalez C."/>
        </authorList>
    </citation>
    <scope>NUCLEOTIDE SEQUENCE</scope>
</reference>